<evidence type="ECO:0000256" key="1">
    <source>
        <dbReference type="ARBA" id="ARBA00009437"/>
    </source>
</evidence>
<comment type="similarity">
    <text evidence="1">Belongs to the LysR transcriptional regulatory family.</text>
</comment>
<reference evidence="6 7" key="1">
    <citation type="submission" date="2017-02" db="EMBL/GenBank/DDBJ databases">
        <authorList>
            <person name="Peterson S.W."/>
        </authorList>
    </citation>
    <scope>NUCLEOTIDE SEQUENCE [LARGE SCALE GENOMIC DNA]</scope>
    <source>
        <strain evidence="6 7">CIP104813</strain>
    </source>
</reference>
<dbReference type="PANTHER" id="PTHR30346">
    <property type="entry name" value="TRANSCRIPTIONAL DUAL REGULATOR HCAR-RELATED"/>
    <property type="match status" value="1"/>
</dbReference>
<feature type="domain" description="HTH lysR-type" evidence="5">
    <location>
        <begin position="1"/>
        <end position="58"/>
    </location>
</feature>
<dbReference type="InterPro" id="IPR036388">
    <property type="entry name" value="WH-like_DNA-bd_sf"/>
</dbReference>
<keyword evidence="2" id="KW-0805">Transcription regulation</keyword>
<dbReference type="RefSeq" id="WP_087102965.1">
    <property type="nucleotide sequence ID" value="NZ_FWFG01000038.1"/>
</dbReference>
<dbReference type="GO" id="GO:0003677">
    <property type="term" value="F:DNA binding"/>
    <property type="evidence" value="ECO:0007669"/>
    <property type="project" value="UniProtKB-KW"/>
</dbReference>
<dbReference type="Gene3D" id="1.10.10.10">
    <property type="entry name" value="Winged helix-like DNA-binding domain superfamily/Winged helix DNA-binding domain"/>
    <property type="match status" value="1"/>
</dbReference>
<dbReference type="CDD" id="cd08423">
    <property type="entry name" value="PBP2_LTTR_like_6"/>
    <property type="match status" value="1"/>
</dbReference>
<proteinExistence type="inferred from homology"/>
<dbReference type="InterPro" id="IPR000847">
    <property type="entry name" value="LysR_HTH_N"/>
</dbReference>
<dbReference type="InterPro" id="IPR036390">
    <property type="entry name" value="WH_DNA-bd_sf"/>
</dbReference>
<dbReference type="EMBL" id="FWFG01000038">
    <property type="protein sequence ID" value="SLM89832.1"/>
    <property type="molecule type" value="Genomic_DNA"/>
</dbReference>
<evidence type="ECO:0000256" key="2">
    <source>
        <dbReference type="ARBA" id="ARBA00023015"/>
    </source>
</evidence>
<dbReference type="PROSITE" id="PS50931">
    <property type="entry name" value="HTH_LYSR"/>
    <property type="match status" value="1"/>
</dbReference>
<keyword evidence="4" id="KW-0804">Transcription</keyword>
<dbReference type="PANTHER" id="PTHR30346:SF29">
    <property type="entry name" value="LYSR SUBSTRATE-BINDING"/>
    <property type="match status" value="1"/>
</dbReference>
<dbReference type="Gene3D" id="3.40.190.10">
    <property type="entry name" value="Periplasmic binding protein-like II"/>
    <property type="match status" value="2"/>
</dbReference>
<gene>
    <name evidence="6" type="ORF">FM110_04210</name>
</gene>
<sequence>MIDLRITTLRTFAHAGTIAATAELLGYSPSAVSTQLRELQRDLGIPLLVREGRTLRLTPAGERLVASSADLLELADRIGRDLRAESEAPHPRLRVGAFSTATTQIVIPAVTDLRHELPGLELQLVEAEPQRCLELLAADRLDIAVVVPLLSVDAAPDARFEELPLHDDTLDVLLPAGHRCADRDSVELAELTDEPWITDRPGTQYRALFVAAFTAAGSTPRIAHEVVEWDTEAALVEAGLGIGLVPRLAPVAGTYDVVRVPIAGPSLPSRRVVAAIRRGGRRLPLVARALELMQEAAPRSADEPT</sequence>
<dbReference type="SUPFAM" id="SSF46785">
    <property type="entry name" value="Winged helix' DNA-binding domain"/>
    <property type="match status" value="1"/>
</dbReference>
<dbReference type="Pfam" id="PF03466">
    <property type="entry name" value="LysR_substrate"/>
    <property type="match status" value="1"/>
</dbReference>
<dbReference type="AlphaFoldDB" id="A0A1X6WWE7"/>
<dbReference type="Pfam" id="PF00126">
    <property type="entry name" value="HTH_1"/>
    <property type="match status" value="1"/>
</dbReference>
<evidence type="ECO:0000256" key="4">
    <source>
        <dbReference type="ARBA" id="ARBA00023163"/>
    </source>
</evidence>
<dbReference type="InterPro" id="IPR005119">
    <property type="entry name" value="LysR_subst-bd"/>
</dbReference>
<dbReference type="Proteomes" id="UP000195981">
    <property type="component" value="Unassembled WGS sequence"/>
</dbReference>
<keyword evidence="3" id="KW-0238">DNA-binding</keyword>
<dbReference type="SUPFAM" id="SSF53850">
    <property type="entry name" value="Periplasmic binding protein-like II"/>
    <property type="match status" value="1"/>
</dbReference>
<evidence type="ECO:0000313" key="6">
    <source>
        <dbReference type="EMBL" id="SLM89832.1"/>
    </source>
</evidence>
<keyword evidence="7" id="KW-1185">Reference proteome</keyword>
<accession>A0A1X6WWE7</accession>
<protein>
    <submittedName>
        <fullName evidence="6">Chromosome initiation inhibitor</fullName>
    </submittedName>
</protein>
<organism evidence="6 7">
    <name type="scientific">Brachybacterium nesterenkovii</name>
    <dbReference type="NCBI Taxonomy" id="47847"/>
    <lineage>
        <taxon>Bacteria</taxon>
        <taxon>Bacillati</taxon>
        <taxon>Actinomycetota</taxon>
        <taxon>Actinomycetes</taxon>
        <taxon>Micrococcales</taxon>
        <taxon>Dermabacteraceae</taxon>
        <taxon>Brachybacterium</taxon>
    </lineage>
</organism>
<name>A0A1X6WWE7_9MICO</name>
<dbReference type="GO" id="GO:0003700">
    <property type="term" value="F:DNA-binding transcription factor activity"/>
    <property type="evidence" value="ECO:0007669"/>
    <property type="project" value="InterPro"/>
</dbReference>
<evidence type="ECO:0000259" key="5">
    <source>
        <dbReference type="PROSITE" id="PS50931"/>
    </source>
</evidence>
<evidence type="ECO:0000313" key="7">
    <source>
        <dbReference type="Proteomes" id="UP000195981"/>
    </source>
</evidence>
<dbReference type="GO" id="GO:0032993">
    <property type="term" value="C:protein-DNA complex"/>
    <property type="evidence" value="ECO:0007669"/>
    <property type="project" value="TreeGrafter"/>
</dbReference>
<evidence type="ECO:0000256" key="3">
    <source>
        <dbReference type="ARBA" id="ARBA00023125"/>
    </source>
</evidence>
<dbReference type="OrthoDB" id="4131546at2"/>